<dbReference type="InterPro" id="IPR029044">
    <property type="entry name" value="Nucleotide-diphossugar_trans"/>
</dbReference>
<evidence type="ECO:0000313" key="12">
    <source>
        <dbReference type="Proteomes" id="UP000287853"/>
    </source>
</evidence>
<feature type="domain" description="Glycosyltransferase 2-like" evidence="9">
    <location>
        <begin position="15"/>
        <end position="179"/>
    </location>
</feature>
<dbReference type="EC" id="2.4.1.83" evidence="11"/>
<comment type="caution">
    <text evidence="11">The sequence shown here is derived from an EMBL/GenBank/DDBJ whole genome shotgun (WGS) entry which is preliminary data.</text>
</comment>
<evidence type="ECO:0000256" key="5">
    <source>
        <dbReference type="ARBA" id="ARBA00022692"/>
    </source>
</evidence>
<reference evidence="11 12" key="1">
    <citation type="submission" date="2017-01" db="EMBL/GenBank/DDBJ databases">
        <title>The cable genome- insights into the physiology and evolution of filamentous bacteria capable of sulfide oxidation via long distance electron transfer.</title>
        <authorList>
            <person name="Schreiber L."/>
            <person name="Bjerg J.T."/>
            <person name="Boggild A."/>
            <person name="Van De Vossenberg J."/>
            <person name="Meysman F."/>
            <person name="Nielsen L.P."/>
            <person name="Schramm A."/>
            <person name="Kjeldsen K.U."/>
        </authorList>
    </citation>
    <scope>NUCLEOTIDE SEQUENCE [LARGE SCALE GENOMIC DNA]</scope>
    <source>
        <strain evidence="11">MCF</strain>
    </source>
</reference>
<dbReference type="EMBL" id="MTKO01000087">
    <property type="protein sequence ID" value="RWX44850.1"/>
    <property type="molecule type" value="Genomic_DNA"/>
</dbReference>
<name>A0A3S3SKQ5_9BACT</name>
<organism evidence="11 12">
    <name type="scientific">Candidatus Electrothrix aarhusensis</name>
    <dbReference type="NCBI Taxonomy" id="1859131"/>
    <lineage>
        <taxon>Bacteria</taxon>
        <taxon>Pseudomonadati</taxon>
        <taxon>Thermodesulfobacteriota</taxon>
        <taxon>Desulfobulbia</taxon>
        <taxon>Desulfobulbales</taxon>
        <taxon>Desulfobulbaceae</taxon>
        <taxon>Candidatus Electrothrix</taxon>
    </lineage>
</organism>
<dbReference type="GO" id="GO:0004582">
    <property type="term" value="F:dolichyl-phosphate beta-D-mannosyltransferase activity"/>
    <property type="evidence" value="ECO:0007669"/>
    <property type="project" value="UniProtKB-EC"/>
</dbReference>
<evidence type="ECO:0000256" key="4">
    <source>
        <dbReference type="ARBA" id="ARBA00022679"/>
    </source>
</evidence>
<keyword evidence="6 8" id="KW-1133">Transmembrane helix</keyword>
<feature type="transmembrane region" description="Helical" evidence="8">
    <location>
        <begin position="315"/>
        <end position="337"/>
    </location>
</feature>
<dbReference type="SUPFAM" id="SSF53448">
    <property type="entry name" value="Nucleotide-diphospho-sugar transferases"/>
    <property type="match status" value="1"/>
</dbReference>
<dbReference type="GO" id="GO:0000271">
    <property type="term" value="P:polysaccharide biosynthetic process"/>
    <property type="evidence" value="ECO:0007669"/>
    <property type="project" value="InterPro"/>
</dbReference>
<accession>A0A3S3SKQ5</accession>
<evidence type="ECO:0000256" key="2">
    <source>
        <dbReference type="ARBA" id="ARBA00006739"/>
    </source>
</evidence>
<protein>
    <submittedName>
        <fullName evidence="11">Dolichol-phosphate mannosyltransferase</fullName>
        <ecNumber evidence="11">2.4.1.83</ecNumber>
    </submittedName>
</protein>
<evidence type="ECO:0000259" key="10">
    <source>
        <dbReference type="Pfam" id="PF04138"/>
    </source>
</evidence>
<keyword evidence="3 11" id="KW-0328">Glycosyltransferase</keyword>
<dbReference type="Pfam" id="PF00535">
    <property type="entry name" value="Glycos_transf_2"/>
    <property type="match status" value="1"/>
</dbReference>
<feature type="domain" description="GtrA/DPMS transmembrane" evidence="10">
    <location>
        <begin position="251"/>
        <end position="336"/>
    </location>
</feature>
<dbReference type="Pfam" id="PF04138">
    <property type="entry name" value="GtrA_DPMS_TM"/>
    <property type="match status" value="1"/>
</dbReference>
<dbReference type="Proteomes" id="UP000287853">
    <property type="component" value="Unassembled WGS sequence"/>
</dbReference>
<dbReference type="InterPro" id="IPR039528">
    <property type="entry name" value="DPM1-like"/>
</dbReference>
<gene>
    <name evidence="11" type="ORF">H206_01282</name>
</gene>
<dbReference type="GO" id="GO:0009247">
    <property type="term" value="P:glycolipid biosynthetic process"/>
    <property type="evidence" value="ECO:0007669"/>
    <property type="project" value="TreeGrafter"/>
</dbReference>
<sequence length="350" mass="38953">MNNNDSVSTVAPLLSVVVPCYNEVDNVEELTHRLAETLQGISWEVIFVDDDSPDKTSQKVADLAFQNPRVRLVHRIGRRGLSSACVEGMLSSSAPYLAVMDADLQHDETLLPDMLTALRSQQLDIVVGSRYTNGGDIGGWDAKRAAYSRFATRISRYFTQTELTDPMSGFFMIRREVLMQRVRRLSSVGFKILLDLFASSSTPMNFLELPYTFKERHAGESKLDNRALLEFGMLLLDKWMGHLVPVRFVAFTLVGGIGLFVHFLVLLLVFRIISSSFILGQTAATLVAMTTNYLLNNFFTYNDVQLKGWKLLTGWFSFILVCGIGAAANVGIAPCSFNDIPIGCSPLWQG</sequence>
<dbReference type="InterPro" id="IPR007267">
    <property type="entry name" value="GtrA_DPMS_TM"/>
</dbReference>
<dbReference type="Gene3D" id="3.90.550.10">
    <property type="entry name" value="Spore Coat Polysaccharide Biosynthesis Protein SpsA, Chain A"/>
    <property type="match status" value="1"/>
</dbReference>
<evidence type="ECO:0000256" key="6">
    <source>
        <dbReference type="ARBA" id="ARBA00022989"/>
    </source>
</evidence>
<dbReference type="InterPro" id="IPR001173">
    <property type="entry name" value="Glyco_trans_2-like"/>
</dbReference>
<feature type="transmembrane region" description="Helical" evidence="8">
    <location>
        <begin position="248"/>
        <end position="270"/>
    </location>
</feature>
<evidence type="ECO:0000256" key="1">
    <source>
        <dbReference type="ARBA" id="ARBA00004141"/>
    </source>
</evidence>
<dbReference type="AlphaFoldDB" id="A0A3S3SKQ5"/>
<dbReference type="CDD" id="cd06442">
    <property type="entry name" value="DPM1_like"/>
    <property type="match status" value="1"/>
</dbReference>
<dbReference type="PANTHER" id="PTHR43398">
    <property type="entry name" value="DOLICHOL-PHOSPHATE MANNOSYLTRANSFERASE SUBUNIT 1"/>
    <property type="match status" value="1"/>
</dbReference>
<evidence type="ECO:0000256" key="8">
    <source>
        <dbReference type="SAM" id="Phobius"/>
    </source>
</evidence>
<dbReference type="GO" id="GO:0016020">
    <property type="term" value="C:membrane"/>
    <property type="evidence" value="ECO:0007669"/>
    <property type="project" value="UniProtKB-SubCell"/>
</dbReference>
<evidence type="ECO:0000313" key="11">
    <source>
        <dbReference type="EMBL" id="RWX44850.1"/>
    </source>
</evidence>
<keyword evidence="12" id="KW-1185">Reference proteome</keyword>
<evidence type="ECO:0000256" key="7">
    <source>
        <dbReference type="ARBA" id="ARBA00023136"/>
    </source>
</evidence>
<evidence type="ECO:0000256" key="3">
    <source>
        <dbReference type="ARBA" id="ARBA00022676"/>
    </source>
</evidence>
<comment type="subcellular location">
    <subcellularLocation>
        <location evidence="1">Membrane</location>
        <topology evidence="1">Multi-pass membrane protein</topology>
    </subcellularLocation>
</comment>
<keyword evidence="5 8" id="KW-0812">Transmembrane</keyword>
<proteinExistence type="inferred from homology"/>
<evidence type="ECO:0000259" key="9">
    <source>
        <dbReference type="Pfam" id="PF00535"/>
    </source>
</evidence>
<dbReference type="PANTHER" id="PTHR43398:SF1">
    <property type="entry name" value="DOLICHOL-PHOSPHATE MANNOSYLTRANSFERASE SUBUNIT 1"/>
    <property type="match status" value="1"/>
</dbReference>
<keyword evidence="4 11" id="KW-0808">Transferase</keyword>
<feature type="transmembrane region" description="Helical" evidence="8">
    <location>
        <begin position="277"/>
        <end position="295"/>
    </location>
</feature>
<keyword evidence="7 8" id="KW-0472">Membrane</keyword>
<comment type="similarity">
    <text evidence="2">Belongs to the glycosyltransferase 2 family.</text>
</comment>